<name>A0A834CFQ7_ORYME</name>
<comment type="caution">
    <text evidence="2">The sequence shown here is derived from an EMBL/GenBank/DDBJ whole genome shotgun (WGS) entry which is preliminary data.</text>
</comment>
<feature type="region of interest" description="Disordered" evidence="1">
    <location>
        <begin position="82"/>
        <end position="147"/>
    </location>
</feature>
<feature type="compositionally biased region" description="Acidic residues" evidence="1">
    <location>
        <begin position="136"/>
        <end position="147"/>
    </location>
</feature>
<dbReference type="Proteomes" id="UP000646548">
    <property type="component" value="Unassembled WGS sequence"/>
</dbReference>
<dbReference type="AlphaFoldDB" id="A0A834CFQ7"/>
<dbReference type="EMBL" id="WKFB01000321">
    <property type="protein sequence ID" value="KAF6726668.1"/>
    <property type="molecule type" value="Genomic_DNA"/>
</dbReference>
<proteinExistence type="predicted"/>
<gene>
    <name evidence="2" type="ORF">FQA47_001979</name>
</gene>
<sequence length="147" mass="16761">MVWTRARENKAEKDKTEKVKGNLTLSLARSASTLSLSPSLLRKKWRKTGKVSTSDSDGSRVVRHLSIGEKDDWKIWTDLDSKMPHGVREEEEDFISEESRQQDESTTEAEQEKPKTPNPSTERTEEKVIVTLTPPCEEEEEVNGAKF</sequence>
<evidence type="ECO:0000256" key="1">
    <source>
        <dbReference type="SAM" id="MobiDB-lite"/>
    </source>
</evidence>
<protein>
    <submittedName>
        <fullName evidence="2">Uncharacterized protein</fullName>
    </submittedName>
</protein>
<organism evidence="2 3">
    <name type="scientific">Oryzias melastigma</name>
    <name type="common">Marine medaka</name>
    <dbReference type="NCBI Taxonomy" id="30732"/>
    <lineage>
        <taxon>Eukaryota</taxon>
        <taxon>Metazoa</taxon>
        <taxon>Chordata</taxon>
        <taxon>Craniata</taxon>
        <taxon>Vertebrata</taxon>
        <taxon>Euteleostomi</taxon>
        <taxon>Actinopterygii</taxon>
        <taxon>Neopterygii</taxon>
        <taxon>Teleostei</taxon>
        <taxon>Neoteleostei</taxon>
        <taxon>Acanthomorphata</taxon>
        <taxon>Ovalentaria</taxon>
        <taxon>Atherinomorphae</taxon>
        <taxon>Beloniformes</taxon>
        <taxon>Adrianichthyidae</taxon>
        <taxon>Oryziinae</taxon>
        <taxon>Oryzias</taxon>
    </lineage>
</organism>
<accession>A0A834CFQ7</accession>
<evidence type="ECO:0000313" key="2">
    <source>
        <dbReference type="EMBL" id="KAF6726668.1"/>
    </source>
</evidence>
<reference evidence="2" key="1">
    <citation type="journal article" name="BMC Genomics">
        <title>Long-read sequencing and de novo genome assembly of marine medaka (Oryzias melastigma).</title>
        <authorList>
            <person name="Liang P."/>
            <person name="Saqib H.S.A."/>
            <person name="Ni X."/>
            <person name="Shen Y."/>
        </authorList>
    </citation>
    <scope>NUCLEOTIDE SEQUENCE</scope>
    <source>
        <strain evidence="2">Bigg-433</strain>
    </source>
</reference>
<evidence type="ECO:0000313" key="3">
    <source>
        <dbReference type="Proteomes" id="UP000646548"/>
    </source>
</evidence>